<dbReference type="PANTHER" id="PTHR43501:SF1">
    <property type="entry name" value="CYTOSOL NON-SPECIFIC DIPEPTIDASE"/>
    <property type="match status" value="1"/>
</dbReference>
<protein>
    <recommendedName>
        <fullName evidence="13">Cytosol non-specific dipeptidase</fullName>
        <ecNumber evidence="10">3.4.13.18</ecNumber>
    </recommendedName>
    <alternativeName>
        <fullName evidence="16">Aminoacyl-histidine dipeptidase</fullName>
    </alternativeName>
    <alternativeName>
        <fullName evidence="15">Beta-alanyl-histidine dipeptidase</fullName>
    </alternativeName>
    <alternativeName>
        <fullName evidence="14">Carnosinase</fullName>
    </alternativeName>
    <alternativeName>
        <fullName evidence="11">Peptidase D</fullName>
    </alternativeName>
    <alternativeName>
        <fullName evidence="17">Xaa-His dipeptidase</fullName>
    </alternativeName>
</protein>
<evidence type="ECO:0000256" key="5">
    <source>
        <dbReference type="ARBA" id="ARBA00022801"/>
    </source>
</evidence>
<dbReference type="GO" id="GO:0046872">
    <property type="term" value="F:metal ion binding"/>
    <property type="evidence" value="ECO:0007669"/>
    <property type="project" value="UniProtKB-KW"/>
</dbReference>
<sequence>MSKNYTQQLLDQLEDINRIPRKSGNRGPITEYFKKWAAKQGFACREDHVQNLVIEVPGTKGYENSPVVVLQGHTDMVCEKTPESAHDFSKDPIEHVIEGDWLTAKDTSLGADNGIGLAMAMVAATDDAIAHPPLELLFTTDEEVGLWGADEIKPDFFKGRIMINLDSEELGIFTLGCAGSVVSHIDYKMETTGCARTLTGLTLKVGGFRGGHSGQDIHKERANATAELIRGLEWLSRETPIRIASLSGGSAMNAISRSAEALIVVPGEKKNAVETAWSQFGSMIAAENNVVETSAFGVAKESAVPEKAFSEDDSRSLVEKLRLVPHGVLHMNAELPEQLETSLNFGVLLTTEKGIRITTMQRSAVKSRLQEITDRVETFARITGGKYTLEIFSDPWQPDWKSPLVAKSCQIWEDMFKKKPLLEVTHGGLECGVIGNLIGGMDMISFGPDIEDPHSPDEKLRISSVEPVFGFLIKLLEELK</sequence>
<keyword evidence="6" id="KW-0862">Zinc</keyword>
<evidence type="ECO:0000256" key="14">
    <source>
        <dbReference type="ARBA" id="ARBA00075285"/>
    </source>
</evidence>
<dbReference type="Pfam" id="PF01546">
    <property type="entry name" value="Peptidase_M20"/>
    <property type="match status" value="1"/>
</dbReference>
<keyword evidence="4" id="KW-0479">Metal-binding</keyword>
<evidence type="ECO:0000256" key="17">
    <source>
        <dbReference type="ARBA" id="ARBA00078074"/>
    </source>
</evidence>
<evidence type="ECO:0000256" key="6">
    <source>
        <dbReference type="ARBA" id="ARBA00022833"/>
    </source>
</evidence>
<keyword evidence="18" id="KW-0224">Dipeptidase</keyword>
<comment type="cofactor">
    <cofactor evidence="1">
        <name>Co(2+)</name>
        <dbReference type="ChEBI" id="CHEBI:48828"/>
    </cofactor>
</comment>
<organism evidence="18 19">
    <name type="scientific">Spirochaeta isovalerica</name>
    <dbReference type="NCBI Taxonomy" id="150"/>
    <lineage>
        <taxon>Bacteria</taxon>
        <taxon>Pseudomonadati</taxon>
        <taxon>Spirochaetota</taxon>
        <taxon>Spirochaetia</taxon>
        <taxon>Spirochaetales</taxon>
        <taxon>Spirochaetaceae</taxon>
        <taxon>Spirochaeta</taxon>
    </lineage>
</organism>
<dbReference type="GO" id="GO:0070573">
    <property type="term" value="F:metallodipeptidase activity"/>
    <property type="evidence" value="ECO:0007669"/>
    <property type="project" value="TreeGrafter"/>
</dbReference>
<evidence type="ECO:0000256" key="10">
    <source>
        <dbReference type="ARBA" id="ARBA00038976"/>
    </source>
</evidence>
<keyword evidence="8" id="KW-0170">Cobalt</keyword>
<evidence type="ECO:0000313" key="19">
    <source>
        <dbReference type="Proteomes" id="UP000587760"/>
    </source>
</evidence>
<evidence type="ECO:0000256" key="13">
    <source>
        <dbReference type="ARBA" id="ARBA00071271"/>
    </source>
</evidence>
<dbReference type="RefSeq" id="WP_184746835.1">
    <property type="nucleotide sequence ID" value="NZ_JACHGJ010000003.1"/>
</dbReference>
<evidence type="ECO:0000256" key="16">
    <source>
        <dbReference type="ARBA" id="ARBA00077688"/>
    </source>
</evidence>
<evidence type="ECO:0000256" key="11">
    <source>
        <dbReference type="ARBA" id="ARBA00044252"/>
    </source>
</evidence>
<dbReference type="FunFam" id="3.40.630.10:FF:000015">
    <property type="entry name" value="Aminoacyl-histidine dipeptidase PepD"/>
    <property type="match status" value="1"/>
</dbReference>
<dbReference type="Proteomes" id="UP000587760">
    <property type="component" value="Unassembled WGS sequence"/>
</dbReference>
<evidence type="ECO:0000256" key="7">
    <source>
        <dbReference type="ARBA" id="ARBA00023049"/>
    </source>
</evidence>
<keyword evidence="5 18" id="KW-0378">Hydrolase</keyword>
<evidence type="ECO:0000256" key="9">
    <source>
        <dbReference type="ARBA" id="ARBA00036421"/>
    </source>
</evidence>
<dbReference type="InterPro" id="IPR001160">
    <property type="entry name" value="Peptidase_M20C"/>
</dbReference>
<dbReference type="SUPFAM" id="SSF53187">
    <property type="entry name" value="Zn-dependent exopeptidases"/>
    <property type="match status" value="1"/>
</dbReference>
<dbReference type="NCBIfam" id="TIGR01893">
    <property type="entry name" value="aa-his-dipept"/>
    <property type="match status" value="1"/>
</dbReference>
<evidence type="ECO:0000256" key="15">
    <source>
        <dbReference type="ARBA" id="ARBA00076004"/>
    </source>
</evidence>
<accession>A0A841RBF7</accession>
<keyword evidence="19" id="KW-1185">Reference proteome</keyword>
<proteinExistence type="inferred from homology"/>
<dbReference type="EMBL" id="JACHGJ010000003">
    <property type="protein sequence ID" value="MBB6480577.1"/>
    <property type="molecule type" value="Genomic_DNA"/>
</dbReference>
<comment type="similarity">
    <text evidence="12">Belongs to the peptidase M20C family.</text>
</comment>
<dbReference type="EC" id="3.4.13.18" evidence="10"/>
<dbReference type="AlphaFoldDB" id="A0A841RBF7"/>
<reference evidence="18 19" key="1">
    <citation type="submission" date="2020-08" db="EMBL/GenBank/DDBJ databases">
        <title>Genomic Encyclopedia of Type Strains, Phase IV (KMG-IV): sequencing the most valuable type-strain genomes for metagenomic binning, comparative biology and taxonomic classification.</title>
        <authorList>
            <person name="Goeker M."/>
        </authorList>
    </citation>
    <scope>NUCLEOTIDE SEQUENCE [LARGE SCALE GENOMIC DNA]</scope>
    <source>
        <strain evidence="18 19">DSM 2461</strain>
    </source>
</reference>
<comment type="catalytic activity">
    <reaction evidence="9">
        <text>Hydrolysis of dipeptides, preferentially hydrophobic dipeptides including prolyl amino acids.</text>
        <dbReference type="EC" id="3.4.13.18"/>
    </reaction>
</comment>
<dbReference type="PIRSF" id="PIRSF016599">
    <property type="entry name" value="Xaa-His_dipept"/>
    <property type="match status" value="1"/>
</dbReference>
<evidence type="ECO:0000256" key="1">
    <source>
        <dbReference type="ARBA" id="ARBA00001941"/>
    </source>
</evidence>
<evidence type="ECO:0000313" key="18">
    <source>
        <dbReference type="EMBL" id="MBB6480577.1"/>
    </source>
</evidence>
<evidence type="ECO:0000256" key="12">
    <source>
        <dbReference type="ARBA" id="ARBA00061423"/>
    </source>
</evidence>
<comment type="caution">
    <text evidence="18">The sequence shown here is derived from an EMBL/GenBank/DDBJ whole genome shotgun (WGS) entry which is preliminary data.</text>
</comment>
<dbReference type="PANTHER" id="PTHR43501">
    <property type="entry name" value="CYTOSOL NON-SPECIFIC DIPEPTIDASE"/>
    <property type="match status" value="1"/>
</dbReference>
<name>A0A841RBF7_9SPIO</name>
<dbReference type="InterPro" id="IPR002933">
    <property type="entry name" value="Peptidase_M20"/>
</dbReference>
<dbReference type="GO" id="GO:0006508">
    <property type="term" value="P:proteolysis"/>
    <property type="evidence" value="ECO:0007669"/>
    <property type="project" value="UniProtKB-KW"/>
</dbReference>
<evidence type="ECO:0000256" key="4">
    <source>
        <dbReference type="ARBA" id="ARBA00022723"/>
    </source>
</evidence>
<evidence type="ECO:0000256" key="8">
    <source>
        <dbReference type="ARBA" id="ARBA00023285"/>
    </source>
</evidence>
<keyword evidence="7" id="KW-0482">Metalloprotease</keyword>
<dbReference type="PRINTS" id="PR00934">
    <property type="entry name" value="XHISDIPTASE"/>
</dbReference>
<comment type="cofactor">
    <cofactor evidence="2">
        <name>Zn(2+)</name>
        <dbReference type="ChEBI" id="CHEBI:29105"/>
    </cofactor>
</comment>
<evidence type="ECO:0000256" key="3">
    <source>
        <dbReference type="ARBA" id="ARBA00022670"/>
    </source>
</evidence>
<gene>
    <name evidence="18" type="ORF">HNR50_002240</name>
</gene>
<dbReference type="FunFam" id="3.40.630.10:FF:000018">
    <property type="entry name" value="Aminoacyl-histidine dipeptidase PepD"/>
    <property type="match status" value="1"/>
</dbReference>
<dbReference type="GO" id="GO:0005829">
    <property type="term" value="C:cytosol"/>
    <property type="evidence" value="ECO:0007669"/>
    <property type="project" value="TreeGrafter"/>
</dbReference>
<evidence type="ECO:0000256" key="2">
    <source>
        <dbReference type="ARBA" id="ARBA00001947"/>
    </source>
</evidence>
<keyword evidence="3" id="KW-0645">Protease</keyword>
<dbReference type="Gene3D" id="3.40.630.10">
    <property type="entry name" value="Zn peptidases"/>
    <property type="match status" value="2"/>
</dbReference>